<dbReference type="GeneID" id="80904872"/>
<sequence>MNYGIIGIGGDTGAAGLNDRCRAGAAALKIRIMNNGHNAYTRRAISLVRQAPSDNDLSVQNTNHLPSSDMENERHPVMCVPAPWTLKAESYLLFLKLNSLPLGLYDPLEEAWTDEGLGTFTGGLGAIMIVRYTDTPVGLYDELMLIPGNFAVPRPSDGPPKIPKKALRIARIYVSQRTTTYNGRLNWNIPKHLARFEFSAPVTKEGMAPPEKLTVKAFAPGTVEGDGVAPFFACTLKPWRWVPAVPVNMRYVPLKMVHVQPPIPEPAGHRQAVETELDDGVKIDPYDISTKNEIAVAAGTDRWCSFDIGGKVARARGCWVEMLRNGTGGEEESKYFPLELKPWSFGGWMEEAVLEIEKPLEWKL</sequence>
<dbReference type="SUPFAM" id="SSF160104">
    <property type="entry name" value="Acetoacetate decarboxylase-like"/>
    <property type="match status" value="1"/>
</dbReference>
<organism evidence="1 2">
    <name type="scientific">Didymosphaeria variabile</name>
    <dbReference type="NCBI Taxonomy" id="1932322"/>
    <lineage>
        <taxon>Eukaryota</taxon>
        <taxon>Fungi</taxon>
        <taxon>Dikarya</taxon>
        <taxon>Ascomycota</taxon>
        <taxon>Pezizomycotina</taxon>
        <taxon>Dothideomycetes</taxon>
        <taxon>Pleosporomycetidae</taxon>
        <taxon>Pleosporales</taxon>
        <taxon>Massarineae</taxon>
        <taxon>Didymosphaeriaceae</taxon>
        <taxon>Didymosphaeria</taxon>
    </lineage>
</organism>
<comment type="caution">
    <text evidence="1">The sequence shown here is derived from an EMBL/GenBank/DDBJ whole genome shotgun (WGS) entry which is preliminary data.</text>
</comment>
<proteinExistence type="predicted"/>
<dbReference type="PANTHER" id="PTHR40518">
    <property type="entry name" value="ACETOACETATE DECARBOXYLASE"/>
    <property type="match status" value="1"/>
</dbReference>
<name>A0A9W8XXY0_9PLEO</name>
<keyword evidence="2" id="KW-1185">Reference proteome</keyword>
<dbReference type="OrthoDB" id="9970474at2759"/>
<dbReference type="Proteomes" id="UP001140513">
    <property type="component" value="Unassembled WGS sequence"/>
</dbReference>
<dbReference type="AlphaFoldDB" id="A0A9W8XXY0"/>
<reference evidence="1" key="1">
    <citation type="submission" date="2022-10" db="EMBL/GenBank/DDBJ databases">
        <title>Tapping the CABI collections for fungal endophytes: first genome assemblies for Collariella, Neodidymelliopsis, Ascochyta clinopodiicola, Didymella pomorum, Didymosphaeria variabile, Neocosmospora piperis and Neocucurbitaria cava.</title>
        <authorList>
            <person name="Hill R."/>
        </authorList>
    </citation>
    <scope>NUCLEOTIDE SEQUENCE</scope>
    <source>
        <strain evidence="1">IMI 356815</strain>
    </source>
</reference>
<dbReference type="InterPro" id="IPR023375">
    <property type="entry name" value="ADC_dom_sf"/>
</dbReference>
<protein>
    <submittedName>
        <fullName evidence="1">Uncharacterized protein</fullName>
    </submittedName>
</protein>
<gene>
    <name evidence="1" type="ORF">N0V89_001342</name>
</gene>
<dbReference type="RefSeq" id="XP_056076977.1">
    <property type="nucleotide sequence ID" value="XM_056210155.1"/>
</dbReference>
<accession>A0A9W8XXY0</accession>
<dbReference type="PANTHER" id="PTHR40518:SF1">
    <property type="entry name" value="ACETOACETATE DECARBOXYLASE"/>
    <property type="match status" value="1"/>
</dbReference>
<evidence type="ECO:0000313" key="2">
    <source>
        <dbReference type="Proteomes" id="UP001140513"/>
    </source>
</evidence>
<dbReference type="EMBL" id="JAPEUX010000001">
    <property type="protein sequence ID" value="KAJ4360775.1"/>
    <property type="molecule type" value="Genomic_DNA"/>
</dbReference>
<evidence type="ECO:0000313" key="1">
    <source>
        <dbReference type="EMBL" id="KAJ4360775.1"/>
    </source>
</evidence>